<dbReference type="Proteomes" id="UP000242450">
    <property type="component" value="Chromosome 9"/>
</dbReference>
<proteinExistence type="predicted"/>
<gene>
    <name evidence="3" type="ORF">Celaphus_00003011</name>
</gene>
<evidence type="ECO:0000256" key="1">
    <source>
        <dbReference type="SAM" id="Coils"/>
    </source>
</evidence>
<accession>A0A212D321</accession>
<evidence type="ECO:0000313" key="3">
    <source>
        <dbReference type="EMBL" id="OWK12494.1"/>
    </source>
</evidence>
<evidence type="ECO:0000256" key="2">
    <source>
        <dbReference type="SAM" id="MobiDB-lite"/>
    </source>
</evidence>
<dbReference type="AlphaFoldDB" id="A0A212D321"/>
<sequence>MADTSGRGAAKPPAVGPSTARGARSKGRTQDGSGGDKGNLQSTLLDGHDTALSDLDLSAIHGEPVAVPVHPPPGLADLSQAMEMMESQTLLLTLLTVKMENGLSAFEEQAEKNLEILCKEKEKLQKKAYELKRRLLLCQKKRELEDFLDAQIEMLSPLEAVASRFREQYKTFAMALDTTRHELPVKSVHLDGDRQLFLDELQRELTTTRHLLGELGIGSSEDNVKAFDMMRELREVIQKKDLELRRITPVALPIKAKFRALTTS</sequence>
<feature type="coiled-coil region" evidence="1">
    <location>
        <begin position="107"/>
        <end position="134"/>
    </location>
</feature>
<name>A0A212D321_CEREH</name>
<protein>
    <submittedName>
        <fullName evidence="3">HAUS8</fullName>
    </submittedName>
</protein>
<dbReference type="OrthoDB" id="10050218at2759"/>
<feature type="region of interest" description="Disordered" evidence="2">
    <location>
        <begin position="1"/>
        <end position="44"/>
    </location>
</feature>
<keyword evidence="1" id="KW-0175">Coiled coil</keyword>
<organism evidence="3 4">
    <name type="scientific">Cervus elaphus hippelaphus</name>
    <name type="common">European red deer</name>
    <dbReference type="NCBI Taxonomy" id="46360"/>
    <lineage>
        <taxon>Eukaryota</taxon>
        <taxon>Metazoa</taxon>
        <taxon>Chordata</taxon>
        <taxon>Craniata</taxon>
        <taxon>Vertebrata</taxon>
        <taxon>Euteleostomi</taxon>
        <taxon>Mammalia</taxon>
        <taxon>Eutheria</taxon>
        <taxon>Laurasiatheria</taxon>
        <taxon>Artiodactyla</taxon>
        <taxon>Ruminantia</taxon>
        <taxon>Pecora</taxon>
        <taxon>Cervidae</taxon>
        <taxon>Cervinae</taxon>
        <taxon>Cervus</taxon>
    </lineage>
</organism>
<evidence type="ECO:0000313" key="4">
    <source>
        <dbReference type="Proteomes" id="UP000242450"/>
    </source>
</evidence>
<reference evidence="3 4" key="1">
    <citation type="journal article" date="2018" name="Mol. Genet. Genomics">
        <title>The red deer Cervus elaphus genome CerEla1.0: sequencing, annotating, genes, and chromosomes.</title>
        <authorList>
            <person name="Bana N.A."/>
            <person name="Nyiri A."/>
            <person name="Nagy J."/>
            <person name="Frank K."/>
            <person name="Nagy T."/>
            <person name="Steger V."/>
            <person name="Schiller M."/>
            <person name="Lakatos P."/>
            <person name="Sugar L."/>
            <person name="Horn P."/>
            <person name="Barta E."/>
            <person name="Orosz L."/>
        </authorList>
    </citation>
    <scope>NUCLEOTIDE SEQUENCE [LARGE SCALE GENOMIC DNA]</scope>
    <source>
        <strain evidence="3">Hungarian</strain>
    </source>
</reference>
<keyword evidence="4" id="KW-1185">Reference proteome</keyword>
<dbReference type="EMBL" id="MKHE01000009">
    <property type="protein sequence ID" value="OWK12494.1"/>
    <property type="molecule type" value="Genomic_DNA"/>
</dbReference>
<comment type="caution">
    <text evidence="3">The sequence shown here is derived from an EMBL/GenBank/DDBJ whole genome shotgun (WGS) entry which is preliminary data.</text>
</comment>